<accession>A0ABS5FNT5</accession>
<sequence length="127" mass="13502">MNAITAPKSSAQNRLEGFALTAIFQGLPTFAAAVLMLKLIGAREIVGDRGGAATFVVLASLIYALLAPKLASWFPRMRNGHEPLFYDASLSVSDKIAQWRAQPKVSLQLVTTAIMMSLLAVAVVSVG</sequence>
<dbReference type="RefSeq" id="WP_212493739.1">
    <property type="nucleotide sequence ID" value="NZ_JAFCJH010000026.1"/>
</dbReference>
<dbReference type="EMBL" id="JAFCJH010000026">
    <property type="protein sequence ID" value="MBR0798430.1"/>
    <property type="molecule type" value="Genomic_DNA"/>
</dbReference>
<proteinExistence type="predicted"/>
<gene>
    <name evidence="2" type="ORF">JQ615_23875</name>
</gene>
<keyword evidence="1" id="KW-0472">Membrane</keyword>
<keyword evidence="1" id="KW-0812">Transmembrane</keyword>
<evidence type="ECO:0000313" key="2">
    <source>
        <dbReference type="EMBL" id="MBR0798430.1"/>
    </source>
</evidence>
<keyword evidence="3" id="KW-1185">Reference proteome</keyword>
<dbReference type="Proteomes" id="UP001315278">
    <property type="component" value="Unassembled WGS sequence"/>
</dbReference>
<evidence type="ECO:0008006" key="4">
    <source>
        <dbReference type="Google" id="ProtNLM"/>
    </source>
</evidence>
<evidence type="ECO:0000313" key="3">
    <source>
        <dbReference type="Proteomes" id="UP001315278"/>
    </source>
</evidence>
<feature type="transmembrane region" description="Helical" evidence="1">
    <location>
        <begin position="105"/>
        <end position="126"/>
    </location>
</feature>
<name>A0ABS5FNT5_9BRAD</name>
<evidence type="ECO:0000256" key="1">
    <source>
        <dbReference type="SAM" id="Phobius"/>
    </source>
</evidence>
<feature type="transmembrane region" description="Helical" evidence="1">
    <location>
        <begin position="52"/>
        <end position="71"/>
    </location>
</feature>
<protein>
    <recommendedName>
        <fullName evidence="4">DUF1772 domain-containing protein</fullName>
    </recommendedName>
</protein>
<keyword evidence="1" id="KW-1133">Transmembrane helix</keyword>
<organism evidence="2 3">
    <name type="scientific">Bradyrhizobium jicamae</name>
    <dbReference type="NCBI Taxonomy" id="280332"/>
    <lineage>
        <taxon>Bacteria</taxon>
        <taxon>Pseudomonadati</taxon>
        <taxon>Pseudomonadota</taxon>
        <taxon>Alphaproteobacteria</taxon>
        <taxon>Hyphomicrobiales</taxon>
        <taxon>Nitrobacteraceae</taxon>
        <taxon>Bradyrhizobium</taxon>
    </lineage>
</organism>
<feature type="transmembrane region" description="Helical" evidence="1">
    <location>
        <begin position="18"/>
        <end position="40"/>
    </location>
</feature>
<reference evidence="3" key="1">
    <citation type="journal article" date="2021" name="ISME J.">
        <title>Evolutionary origin and ecological implication of a unique nif island in free-living Bradyrhizobium lineages.</title>
        <authorList>
            <person name="Tao J."/>
        </authorList>
    </citation>
    <scope>NUCLEOTIDE SEQUENCE [LARGE SCALE GENOMIC DNA]</scope>
    <source>
        <strain evidence="3">SZCCT0434</strain>
    </source>
</reference>
<comment type="caution">
    <text evidence="2">The sequence shown here is derived from an EMBL/GenBank/DDBJ whole genome shotgun (WGS) entry which is preliminary data.</text>
</comment>